<keyword evidence="11 18" id="KW-1133">Transmembrane helix</keyword>
<reference evidence="19" key="1">
    <citation type="submission" date="2020-12" db="EMBL/GenBank/DDBJ databases">
        <title>Metabolic potential, ecology and presence of endohyphal bacteria is reflected in genomic diversity of Mucoromycotina.</title>
        <authorList>
            <person name="Muszewska A."/>
            <person name="Okrasinska A."/>
            <person name="Steczkiewicz K."/>
            <person name="Drgas O."/>
            <person name="Orlowska M."/>
            <person name="Perlinska-Lenart U."/>
            <person name="Aleksandrzak-Piekarczyk T."/>
            <person name="Szatraj K."/>
            <person name="Zielenkiewicz U."/>
            <person name="Pilsyk S."/>
            <person name="Malc E."/>
            <person name="Mieczkowski P."/>
            <person name="Kruszewska J.S."/>
            <person name="Biernat P."/>
            <person name="Pawlowska J."/>
        </authorList>
    </citation>
    <scope>NUCLEOTIDE SEQUENCE</scope>
    <source>
        <strain evidence="19">WA0000017839</strain>
    </source>
</reference>
<protein>
    <recommendedName>
        <fullName evidence="17">Transmembrane protein 230</fullName>
    </recommendedName>
</protein>
<evidence type="ECO:0000256" key="13">
    <source>
        <dbReference type="ARBA" id="ARBA00023034"/>
    </source>
</evidence>
<keyword evidence="15" id="KW-0968">Cytoplasmic vesicle</keyword>
<dbReference type="Proteomes" id="UP000603453">
    <property type="component" value="Unassembled WGS sequence"/>
</dbReference>
<evidence type="ECO:0000256" key="15">
    <source>
        <dbReference type="ARBA" id="ARBA00023329"/>
    </source>
</evidence>
<evidence type="ECO:0000313" key="20">
    <source>
        <dbReference type="Proteomes" id="UP000603453"/>
    </source>
</evidence>
<comment type="similarity">
    <text evidence="8">Belongs to the TMEM134/TMEM230 family.</text>
</comment>
<dbReference type="GO" id="GO:0005794">
    <property type="term" value="C:Golgi apparatus"/>
    <property type="evidence" value="ECO:0007669"/>
    <property type="project" value="UniProtKB-SubCell"/>
</dbReference>
<feature type="transmembrane region" description="Helical" evidence="18">
    <location>
        <begin position="77"/>
        <end position="99"/>
    </location>
</feature>
<feature type="transmembrane region" description="Helical" evidence="18">
    <location>
        <begin position="35"/>
        <end position="56"/>
    </location>
</feature>
<evidence type="ECO:0000256" key="5">
    <source>
        <dbReference type="ARBA" id="ARBA00004419"/>
    </source>
</evidence>
<evidence type="ECO:0000256" key="2">
    <source>
        <dbReference type="ARBA" id="ARBA00004172"/>
    </source>
</evidence>
<comment type="caution">
    <text evidence="19">The sequence shown here is derived from an EMBL/GenBank/DDBJ whole genome shotgun (WGS) entry which is preliminary data.</text>
</comment>
<dbReference type="GO" id="GO:0016020">
    <property type="term" value="C:membrane"/>
    <property type="evidence" value="ECO:0007669"/>
    <property type="project" value="UniProtKB-SubCell"/>
</dbReference>
<evidence type="ECO:0000256" key="3">
    <source>
        <dbReference type="ARBA" id="ARBA00004234"/>
    </source>
</evidence>
<dbReference type="EMBL" id="JAEPRD010000058">
    <property type="protein sequence ID" value="KAG2202647.1"/>
    <property type="molecule type" value="Genomic_DNA"/>
</dbReference>
<accession>A0A8H7R2H0</accession>
<evidence type="ECO:0000256" key="6">
    <source>
        <dbReference type="ARBA" id="ARBA00004601"/>
    </source>
</evidence>
<evidence type="ECO:0000256" key="1">
    <source>
        <dbReference type="ARBA" id="ARBA00004141"/>
    </source>
</evidence>
<dbReference type="GO" id="GO:0005776">
    <property type="term" value="C:autophagosome"/>
    <property type="evidence" value="ECO:0007669"/>
    <property type="project" value="UniProtKB-SubCell"/>
</dbReference>
<keyword evidence="13" id="KW-0333">Golgi apparatus</keyword>
<evidence type="ECO:0000256" key="14">
    <source>
        <dbReference type="ARBA" id="ARBA00023136"/>
    </source>
</evidence>
<evidence type="ECO:0000313" key="19">
    <source>
        <dbReference type="EMBL" id="KAG2202647.1"/>
    </source>
</evidence>
<evidence type="ECO:0000256" key="8">
    <source>
        <dbReference type="ARBA" id="ARBA00007743"/>
    </source>
</evidence>
<keyword evidence="10" id="KW-0967">Endosome</keyword>
<evidence type="ECO:0000256" key="10">
    <source>
        <dbReference type="ARBA" id="ARBA00022753"/>
    </source>
</evidence>
<dbReference type="InterPro" id="IPR008590">
    <property type="entry name" value="TMEM_230/134"/>
</dbReference>
<evidence type="ECO:0000256" key="9">
    <source>
        <dbReference type="ARBA" id="ARBA00022692"/>
    </source>
</evidence>
<dbReference type="InterPro" id="IPR044234">
    <property type="entry name" value="TMEM230"/>
</dbReference>
<evidence type="ECO:0000256" key="4">
    <source>
        <dbReference type="ARBA" id="ARBA00004412"/>
    </source>
</evidence>
<dbReference type="AlphaFoldDB" id="A0A8H7R2H0"/>
<name>A0A8H7R2H0_9FUNG</name>
<sequence>MRNPLKPKNKSRRFAELQEDRGFTDAQFETAKTPIPWSAIGLATLLFVVGGILLALGILIKIGQITSEVWLARGTPFIVLGSIMFIPGSYHLYIAYYAYYNYPGYDFNLIPDWD</sequence>
<organism evidence="19 20">
    <name type="scientific">Mucor saturninus</name>
    <dbReference type="NCBI Taxonomy" id="64648"/>
    <lineage>
        <taxon>Eukaryota</taxon>
        <taxon>Fungi</taxon>
        <taxon>Fungi incertae sedis</taxon>
        <taxon>Mucoromycota</taxon>
        <taxon>Mucoromycotina</taxon>
        <taxon>Mucoromycetes</taxon>
        <taxon>Mucorales</taxon>
        <taxon>Mucorineae</taxon>
        <taxon>Mucoraceae</taxon>
        <taxon>Mucor</taxon>
    </lineage>
</organism>
<comment type="subcellular location">
    <subcellularLocation>
        <location evidence="5">Cytoplasmic vesicle</location>
        <location evidence="5">Autophagosome</location>
    </subcellularLocation>
    <subcellularLocation>
        <location evidence="3">Cytoplasmic vesicle</location>
        <location evidence="3">Secretory vesicle</location>
        <location evidence="3">Synaptic vesicle</location>
    </subcellularLocation>
    <subcellularLocation>
        <location evidence="4">Early endosome</location>
    </subcellularLocation>
    <subcellularLocation>
        <location evidence="6">Golgi apparatus</location>
        <location evidence="6">trans-Golgi network</location>
    </subcellularLocation>
    <subcellularLocation>
        <location evidence="7">Late endosome</location>
    </subcellularLocation>
    <subcellularLocation>
        <location evidence="1">Membrane</location>
        <topology evidence="1">Multi-pass membrane protein</topology>
    </subcellularLocation>
    <subcellularLocation>
        <location evidence="2">Recycling endosome</location>
    </subcellularLocation>
</comment>
<keyword evidence="12" id="KW-0770">Synapse</keyword>
<dbReference type="GO" id="GO:0055037">
    <property type="term" value="C:recycling endosome"/>
    <property type="evidence" value="ECO:0007669"/>
    <property type="project" value="UniProtKB-SubCell"/>
</dbReference>
<dbReference type="GO" id="GO:0005769">
    <property type="term" value="C:early endosome"/>
    <property type="evidence" value="ECO:0007669"/>
    <property type="project" value="UniProtKB-SubCell"/>
</dbReference>
<dbReference type="GO" id="GO:0005770">
    <property type="term" value="C:late endosome"/>
    <property type="evidence" value="ECO:0007669"/>
    <property type="project" value="UniProtKB-SubCell"/>
</dbReference>
<dbReference type="PANTHER" id="PTHR15664">
    <property type="entry name" value="C20ORF30 PROTEIN"/>
    <property type="match status" value="1"/>
</dbReference>
<keyword evidence="20" id="KW-1185">Reference proteome</keyword>
<dbReference type="OrthoDB" id="5597044at2759"/>
<evidence type="ECO:0000256" key="7">
    <source>
        <dbReference type="ARBA" id="ARBA00004603"/>
    </source>
</evidence>
<evidence type="ECO:0000256" key="11">
    <source>
        <dbReference type="ARBA" id="ARBA00022989"/>
    </source>
</evidence>
<dbReference type="PANTHER" id="PTHR15664:SF6">
    <property type="entry name" value="TRANSMEMBRANE PROTEIN 230"/>
    <property type="match status" value="1"/>
</dbReference>
<evidence type="ECO:0000256" key="16">
    <source>
        <dbReference type="ARBA" id="ARBA00024003"/>
    </source>
</evidence>
<comment type="function">
    <text evidence="16">Involved in trafficking and recycling of synaptic vesicles.</text>
</comment>
<gene>
    <name evidence="19" type="ORF">INT47_002079</name>
</gene>
<proteinExistence type="inferred from homology"/>
<evidence type="ECO:0000256" key="17">
    <source>
        <dbReference type="ARBA" id="ARBA00024088"/>
    </source>
</evidence>
<keyword evidence="14 18" id="KW-0472">Membrane</keyword>
<keyword evidence="9 18" id="KW-0812">Transmembrane</keyword>
<evidence type="ECO:0000256" key="18">
    <source>
        <dbReference type="SAM" id="Phobius"/>
    </source>
</evidence>
<dbReference type="Pfam" id="PF05915">
    <property type="entry name" value="TMEM_230_134"/>
    <property type="match status" value="1"/>
</dbReference>
<evidence type="ECO:0000256" key="12">
    <source>
        <dbReference type="ARBA" id="ARBA00023018"/>
    </source>
</evidence>